<dbReference type="InterPro" id="IPR000801">
    <property type="entry name" value="Esterase-like"/>
</dbReference>
<dbReference type="SUPFAM" id="SSF53474">
    <property type="entry name" value="alpha/beta-Hydrolases"/>
    <property type="match status" value="1"/>
</dbReference>
<dbReference type="Proteomes" id="UP000549250">
    <property type="component" value="Unassembled WGS sequence"/>
</dbReference>
<evidence type="ECO:0000313" key="4">
    <source>
        <dbReference type="EMBL" id="MBB3102506.1"/>
    </source>
</evidence>
<dbReference type="Gene3D" id="3.40.50.1820">
    <property type="entry name" value="alpha/beta hydrolase"/>
    <property type="match status" value="1"/>
</dbReference>
<evidence type="ECO:0000313" key="5">
    <source>
        <dbReference type="Proteomes" id="UP000549250"/>
    </source>
</evidence>
<dbReference type="GO" id="GO:0016788">
    <property type="term" value="F:hydrolase activity, acting on ester bonds"/>
    <property type="evidence" value="ECO:0007669"/>
    <property type="project" value="TreeGrafter"/>
</dbReference>
<feature type="chain" id="PRO_5032620304" description="Esterase" evidence="3">
    <location>
        <begin position="24"/>
        <end position="317"/>
    </location>
</feature>
<dbReference type="InterPro" id="IPR029058">
    <property type="entry name" value="AB_hydrolase_fold"/>
</dbReference>
<gene>
    <name evidence="4" type="ORF">FHR87_000889</name>
</gene>
<dbReference type="EMBL" id="JACHXI010000003">
    <property type="protein sequence ID" value="MBB3102506.1"/>
    <property type="molecule type" value="Genomic_DNA"/>
</dbReference>
<keyword evidence="5" id="KW-1185">Reference proteome</keyword>
<dbReference type="Pfam" id="PF00756">
    <property type="entry name" value="Esterase"/>
    <property type="match status" value="1"/>
</dbReference>
<keyword evidence="2" id="KW-0378">Hydrolase</keyword>
<name>A0A839T1W8_AZOMA</name>
<evidence type="ECO:0008006" key="6">
    <source>
        <dbReference type="Google" id="ProtNLM"/>
    </source>
</evidence>
<comment type="similarity">
    <text evidence="1">Belongs to the esterase D family.</text>
</comment>
<evidence type="ECO:0000256" key="2">
    <source>
        <dbReference type="ARBA" id="ARBA00022801"/>
    </source>
</evidence>
<dbReference type="PANTHER" id="PTHR40841">
    <property type="entry name" value="SIDEROPHORE TRIACETYLFUSARININE C ESTERASE"/>
    <property type="match status" value="1"/>
</dbReference>
<proteinExistence type="inferred from homology"/>
<keyword evidence="3" id="KW-0732">Signal</keyword>
<comment type="caution">
    <text evidence="4">The sequence shown here is derived from an EMBL/GenBank/DDBJ whole genome shotgun (WGS) entry which is preliminary data.</text>
</comment>
<dbReference type="PANTHER" id="PTHR40841:SF2">
    <property type="entry name" value="SIDEROPHORE-DEGRADING ESTERASE (EUROFUNG)"/>
    <property type="match status" value="1"/>
</dbReference>
<organism evidence="4 5">
    <name type="scientific">Azomonas macrocytogenes</name>
    <name type="common">Azotobacter macrocytogenes</name>
    <dbReference type="NCBI Taxonomy" id="69962"/>
    <lineage>
        <taxon>Bacteria</taxon>
        <taxon>Pseudomonadati</taxon>
        <taxon>Pseudomonadota</taxon>
        <taxon>Gammaproteobacteria</taxon>
        <taxon>Pseudomonadales</taxon>
        <taxon>Pseudomonadaceae</taxon>
        <taxon>Azomonas</taxon>
    </lineage>
</organism>
<dbReference type="AlphaFoldDB" id="A0A839T1W8"/>
<dbReference type="InterPro" id="IPR052558">
    <property type="entry name" value="Siderophore_Hydrolase_D"/>
</dbReference>
<protein>
    <recommendedName>
        <fullName evidence="6">Esterase</fullName>
    </recommendedName>
</protein>
<reference evidence="4 5" key="1">
    <citation type="submission" date="2020-08" db="EMBL/GenBank/DDBJ databases">
        <title>Genomic Encyclopedia of Type Strains, Phase III (KMG-III): the genomes of soil and plant-associated and newly described type strains.</title>
        <authorList>
            <person name="Whitman W."/>
        </authorList>
    </citation>
    <scope>NUCLEOTIDE SEQUENCE [LARGE SCALE GENOMIC DNA]</scope>
    <source>
        <strain evidence="4 5">CECT 4462</strain>
    </source>
</reference>
<dbReference type="RefSeq" id="WP_183165501.1">
    <property type="nucleotide sequence ID" value="NZ_JACHXI010000003.1"/>
</dbReference>
<feature type="signal peptide" evidence="3">
    <location>
        <begin position="1"/>
        <end position="23"/>
    </location>
</feature>
<evidence type="ECO:0000256" key="3">
    <source>
        <dbReference type="SAM" id="SignalP"/>
    </source>
</evidence>
<evidence type="ECO:0000256" key="1">
    <source>
        <dbReference type="ARBA" id="ARBA00005622"/>
    </source>
</evidence>
<accession>A0A839T1W8</accession>
<sequence length="317" mass="34544">MRVVLSALLGALLILLADAFCQAKPDLGRKLGPTIADSGSAVYLFTSLDFTSSDGERRYRVSVAIPRRTAPEKGYPVIYMLDGNAVLAALDEPRLRALAADEPPVIVMLGYETDLPFEVRARAFDYTPALADGRPMEDALAPDRKNGGADDFLALIERRIKPAVGELARLDPLRQTLWGHSYGGLFVLHVLLSQPHAFQTYAAADPTLWWRQGALIERARAMLDESSELKGIRLLVMRSGEGRNGPPPPNVDPAVLAARQKAMASVPEDAALQLTRSLSHAPGIAIQYREYPQLTHGPLLPMSIGPALRLAMGHWVD</sequence>